<proteinExistence type="predicted"/>
<comment type="caution">
    <text evidence="2">The sequence shown here is derived from an EMBL/GenBank/DDBJ whole genome shotgun (WGS) entry which is preliminary data.</text>
</comment>
<dbReference type="EMBL" id="JAULJE010000004">
    <property type="protein sequence ID" value="KAK1343765.1"/>
    <property type="molecule type" value="Genomic_DNA"/>
</dbReference>
<organism evidence="2 3">
    <name type="scientific">Cnephaeus nilssonii</name>
    <name type="common">Northern bat</name>
    <name type="synonym">Eptesicus nilssonii</name>
    <dbReference type="NCBI Taxonomy" id="3371016"/>
    <lineage>
        <taxon>Eukaryota</taxon>
        <taxon>Metazoa</taxon>
        <taxon>Chordata</taxon>
        <taxon>Craniata</taxon>
        <taxon>Vertebrata</taxon>
        <taxon>Euteleostomi</taxon>
        <taxon>Mammalia</taxon>
        <taxon>Eutheria</taxon>
        <taxon>Laurasiatheria</taxon>
        <taxon>Chiroptera</taxon>
        <taxon>Yangochiroptera</taxon>
        <taxon>Vespertilionidae</taxon>
        <taxon>Cnephaeus</taxon>
    </lineage>
</organism>
<accession>A0AA40I655</accession>
<sequence length="193" mass="22293">MKDIEKNNKVLHQTVTETISKLSKLEFKRQQPHQDLEQVKKKVEQLEKNKKLAKKVTSLTTATEKVDALQQACHTRGPQAACGPQGIFLQPSQYNAFEFDMLALQRESQSLTLEICRLQKPLDILQNMLVQPEGMEQDNKQLDKENLKLCRIVVTMSFTGAKMAQIERENQELEWEKEGLREKMELLKALSKK</sequence>
<reference evidence="2" key="1">
    <citation type="submission" date="2023-06" db="EMBL/GenBank/DDBJ databases">
        <title>Reference genome for the Northern bat (Eptesicus nilssonii), a most northern bat species.</title>
        <authorList>
            <person name="Laine V.N."/>
            <person name="Pulliainen A.T."/>
            <person name="Lilley T.M."/>
        </authorList>
    </citation>
    <scope>NUCLEOTIDE SEQUENCE</scope>
    <source>
        <strain evidence="2">BLF_Eptnil</strain>
        <tissue evidence="2">Kidney</tissue>
    </source>
</reference>
<feature type="coiled-coil region" evidence="1">
    <location>
        <begin position="156"/>
        <end position="190"/>
    </location>
</feature>
<dbReference type="AlphaFoldDB" id="A0AA40I655"/>
<dbReference type="Proteomes" id="UP001177744">
    <property type="component" value="Unassembled WGS sequence"/>
</dbReference>
<evidence type="ECO:0000313" key="3">
    <source>
        <dbReference type="Proteomes" id="UP001177744"/>
    </source>
</evidence>
<protein>
    <submittedName>
        <fullName evidence="2">Uncharacterized protein</fullName>
    </submittedName>
</protein>
<keyword evidence="1" id="KW-0175">Coiled coil</keyword>
<keyword evidence="3" id="KW-1185">Reference proteome</keyword>
<gene>
    <name evidence="2" type="ORF">QTO34_014318</name>
</gene>
<evidence type="ECO:0000256" key="1">
    <source>
        <dbReference type="SAM" id="Coils"/>
    </source>
</evidence>
<evidence type="ECO:0000313" key="2">
    <source>
        <dbReference type="EMBL" id="KAK1343765.1"/>
    </source>
</evidence>
<name>A0AA40I655_CNENI</name>
<feature type="coiled-coil region" evidence="1">
    <location>
        <begin position="29"/>
        <end position="56"/>
    </location>
</feature>